<keyword evidence="8 19" id="KW-1133">Transmembrane helix</keyword>
<reference evidence="21 22" key="1">
    <citation type="submission" date="2023-04" db="EMBL/GenBank/DDBJ databases">
        <title>Funneling lignin-derived compounds into biodiesel using alkali-halophilic Citricoccus sp. P2.</title>
        <authorList>
            <person name="Luo C.-B."/>
        </authorList>
    </citation>
    <scope>NUCLEOTIDE SEQUENCE [LARGE SCALE GENOMIC DNA]</scope>
    <source>
        <strain evidence="21 22">P2</strain>
    </source>
</reference>
<name>A0ABY8H5Z4_9MICC</name>
<dbReference type="CDD" id="cd20070">
    <property type="entry name" value="5TM_YidC_Alb3"/>
    <property type="match status" value="1"/>
</dbReference>
<keyword evidence="22" id="KW-1185">Reference proteome</keyword>
<gene>
    <name evidence="21" type="primary">yidC</name>
    <name evidence="21" type="ORF">P8192_14425</name>
</gene>
<evidence type="ECO:0000313" key="22">
    <source>
        <dbReference type="Proteomes" id="UP001219037"/>
    </source>
</evidence>
<keyword evidence="9 19" id="KW-0472">Membrane</keyword>
<evidence type="ECO:0000256" key="9">
    <source>
        <dbReference type="ARBA" id="ARBA00023136"/>
    </source>
</evidence>
<evidence type="ECO:0000256" key="12">
    <source>
        <dbReference type="ARBA" id="ARBA00026028"/>
    </source>
</evidence>
<evidence type="ECO:0000256" key="10">
    <source>
        <dbReference type="ARBA" id="ARBA00023186"/>
    </source>
</evidence>
<feature type="region of interest" description="Disordered" evidence="18">
    <location>
        <begin position="271"/>
        <end position="326"/>
    </location>
</feature>
<evidence type="ECO:0000256" key="7">
    <source>
        <dbReference type="ARBA" id="ARBA00022927"/>
    </source>
</evidence>
<feature type="transmembrane region" description="Helical" evidence="19">
    <location>
        <begin position="37"/>
        <end position="59"/>
    </location>
</feature>
<feature type="transmembrane region" description="Helical" evidence="19">
    <location>
        <begin position="181"/>
        <end position="201"/>
    </location>
</feature>
<feature type="domain" description="Membrane insertase YidC/Oxa/ALB C-terminal" evidence="20">
    <location>
        <begin position="39"/>
        <end position="264"/>
    </location>
</feature>
<evidence type="ECO:0000313" key="21">
    <source>
        <dbReference type="EMBL" id="WFP16550.1"/>
    </source>
</evidence>
<evidence type="ECO:0000259" key="20">
    <source>
        <dbReference type="Pfam" id="PF02096"/>
    </source>
</evidence>
<dbReference type="InterPro" id="IPR001708">
    <property type="entry name" value="YidC/ALB3/OXA1/COX18"/>
</dbReference>
<keyword evidence="10" id="KW-0143">Chaperone</keyword>
<feature type="compositionally biased region" description="Basic and acidic residues" evidence="18">
    <location>
        <begin position="274"/>
        <end position="285"/>
    </location>
</feature>
<dbReference type="PANTHER" id="PTHR12428:SF65">
    <property type="entry name" value="CYTOCHROME C OXIDASE ASSEMBLY PROTEIN COX18, MITOCHONDRIAL"/>
    <property type="match status" value="1"/>
</dbReference>
<evidence type="ECO:0000256" key="19">
    <source>
        <dbReference type="SAM" id="Phobius"/>
    </source>
</evidence>
<feature type="transmembrane region" description="Helical" evidence="19">
    <location>
        <begin position="7"/>
        <end position="31"/>
    </location>
</feature>
<evidence type="ECO:0000256" key="4">
    <source>
        <dbReference type="ARBA" id="ARBA00022448"/>
    </source>
</evidence>
<evidence type="ECO:0000256" key="13">
    <source>
        <dbReference type="ARBA" id="ARBA00031538"/>
    </source>
</evidence>
<organism evidence="21 22">
    <name type="scientific">Citricoccus muralis</name>
    <dbReference type="NCBI Taxonomy" id="169134"/>
    <lineage>
        <taxon>Bacteria</taxon>
        <taxon>Bacillati</taxon>
        <taxon>Actinomycetota</taxon>
        <taxon>Actinomycetes</taxon>
        <taxon>Micrococcales</taxon>
        <taxon>Micrococcaceae</taxon>
        <taxon>Citricoccus</taxon>
    </lineage>
</organism>
<dbReference type="Pfam" id="PF02096">
    <property type="entry name" value="60KD_IMP"/>
    <property type="match status" value="1"/>
</dbReference>
<accession>A0ABY8H5Z4</accession>
<evidence type="ECO:0000256" key="3">
    <source>
        <dbReference type="ARBA" id="ARBA00015325"/>
    </source>
</evidence>
<dbReference type="RefSeq" id="WP_270106819.1">
    <property type="nucleotide sequence ID" value="NZ_CP121252.1"/>
</dbReference>
<comment type="similarity">
    <text evidence="2">Belongs to the OXA1/ALB3/YidC family. Type 1 subfamily.</text>
</comment>
<evidence type="ECO:0000256" key="16">
    <source>
        <dbReference type="RuleBase" id="RU003945"/>
    </source>
</evidence>
<evidence type="ECO:0000256" key="18">
    <source>
        <dbReference type="SAM" id="MobiDB-lite"/>
    </source>
</evidence>
<dbReference type="Proteomes" id="UP001219037">
    <property type="component" value="Chromosome"/>
</dbReference>
<dbReference type="InterPro" id="IPR028055">
    <property type="entry name" value="YidC/Oxa/ALB_C"/>
</dbReference>
<proteinExistence type="inferred from homology"/>
<evidence type="ECO:0000256" key="1">
    <source>
        <dbReference type="ARBA" id="ARBA00004651"/>
    </source>
</evidence>
<feature type="transmembrane region" description="Helical" evidence="19">
    <location>
        <begin position="225"/>
        <end position="249"/>
    </location>
</feature>
<evidence type="ECO:0000256" key="15">
    <source>
        <dbReference type="ARBA" id="ARBA00033342"/>
    </source>
</evidence>
<evidence type="ECO:0000256" key="8">
    <source>
        <dbReference type="ARBA" id="ARBA00022989"/>
    </source>
</evidence>
<feature type="compositionally biased region" description="Basic and acidic residues" evidence="18">
    <location>
        <begin position="293"/>
        <end position="311"/>
    </location>
</feature>
<keyword evidence="4" id="KW-0813">Transport</keyword>
<dbReference type="InterPro" id="IPR047196">
    <property type="entry name" value="YidC_ALB_C"/>
</dbReference>
<dbReference type="EMBL" id="CP121252">
    <property type="protein sequence ID" value="WFP16550.1"/>
    <property type="molecule type" value="Genomic_DNA"/>
</dbReference>
<evidence type="ECO:0000256" key="2">
    <source>
        <dbReference type="ARBA" id="ARBA00010527"/>
    </source>
</evidence>
<evidence type="ECO:0000256" key="6">
    <source>
        <dbReference type="ARBA" id="ARBA00022692"/>
    </source>
</evidence>
<keyword evidence="7" id="KW-0653">Protein transport</keyword>
<evidence type="ECO:0000256" key="17">
    <source>
        <dbReference type="SAM" id="Coils"/>
    </source>
</evidence>
<comment type="subcellular location">
    <subcellularLocation>
        <location evidence="1">Cell membrane</location>
        <topology evidence="1">Multi-pass membrane protein</topology>
    </subcellularLocation>
    <subcellularLocation>
        <location evidence="16">Membrane</location>
        <topology evidence="16">Multi-pass membrane protein</topology>
    </subcellularLocation>
</comment>
<dbReference type="NCBIfam" id="TIGR03592">
    <property type="entry name" value="yidC_oxa1_cterm"/>
    <property type="match status" value="1"/>
</dbReference>
<dbReference type="NCBIfam" id="NF002350">
    <property type="entry name" value="PRK01315.1"/>
    <property type="match status" value="1"/>
</dbReference>
<evidence type="ECO:0000256" key="14">
    <source>
        <dbReference type="ARBA" id="ARBA00033245"/>
    </source>
</evidence>
<comment type="function">
    <text evidence="11">Required for the insertion and/or proper folding and/or complex formation of integral membrane proteins into the membrane. Involved in integration of membrane proteins that insert both dependently and independently of the Sec translocase complex, as well as at least some lipoproteins. Aids folding of multispanning membrane proteins.</text>
</comment>
<keyword evidence="5" id="KW-1003">Cell membrane</keyword>
<sequence>MGFFELILFPFKWVVSWVIGMFHSLLTMIGMPESSGWNWTLSIILLVILIRTLLIPVFVKQIKAQRAMQELQPEIKKLQDKYKGKKDQLSRQAMAMEQQALFKEHGTSPFSACLPMLVQMPFFFALYQVLIGVARSEAGSTENIGALTPDQVHSFAASTVFGAGMSETFMGAINATGGTNFNVLFVSVVMILLMTGSMFYMQKMLMSKNMSQAAMTGPFAQSQKMMLYILPLVFAIGGINFPIGVLIYWTATNFWAVGQQFYIIRRNPTPGSQAERELNERREAKGLPPVGKAAKEAQEAEERAKVEETKPKGQRQQPARKNRRKR</sequence>
<dbReference type="PANTHER" id="PTHR12428">
    <property type="entry name" value="OXA1"/>
    <property type="match status" value="1"/>
</dbReference>
<evidence type="ECO:0000256" key="11">
    <source>
        <dbReference type="ARBA" id="ARBA00025034"/>
    </source>
</evidence>
<keyword evidence="6 16" id="KW-0812">Transmembrane</keyword>
<feature type="coiled-coil region" evidence="17">
    <location>
        <begin position="68"/>
        <end position="99"/>
    </location>
</feature>
<evidence type="ECO:0000256" key="5">
    <source>
        <dbReference type="ARBA" id="ARBA00022475"/>
    </source>
</evidence>
<protein>
    <recommendedName>
        <fullName evidence="3">Membrane protein insertase YidC</fullName>
    </recommendedName>
    <alternativeName>
        <fullName evidence="15">Foldase YidC</fullName>
    </alternativeName>
    <alternativeName>
        <fullName evidence="14">Membrane integrase YidC</fullName>
    </alternativeName>
    <alternativeName>
        <fullName evidence="13">Membrane protein YidC</fullName>
    </alternativeName>
</protein>
<keyword evidence="17" id="KW-0175">Coiled coil</keyword>
<comment type="subunit">
    <text evidence="12">Interacts with the Sec translocase complex via SecD. Specifically interacts with transmembrane segments of nascent integral membrane proteins during membrane integration.</text>
</comment>